<keyword evidence="6" id="KW-1185">Reference proteome</keyword>
<dbReference type="InterPro" id="IPR006660">
    <property type="entry name" value="Arsenate_reductase-like"/>
</dbReference>
<evidence type="ECO:0000256" key="4">
    <source>
        <dbReference type="RuleBase" id="RU362029"/>
    </source>
</evidence>
<gene>
    <name evidence="5" type="primary">arsC</name>
    <name evidence="5" type="ORF">OUO13_11710</name>
</gene>
<evidence type="ECO:0000256" key="2">
    <source>
        <dbReference type="ARBA" id="ARBA00023002"/>
    </source>
</evidence>
<comment type="similarity">
    <text evidence="1 3 4">Belongs to the ArsC family.</text>
</comment>
<evidence type="ECO:0000256" key="1">
    <source>
        <dbReference type="ARBA" id="ARBA00007198"/>
    </source>
</evidence>
<dbReference type="PROSITE" id="PS51353">
    <property type="entry name" value="ARSC"/>
    <property type="match status" value="1"/>
</dbReference>
<evidence type="ECO:0000256" key="3">
    <source>
        <dbReference type="PROSITE-ProRule" id="PRU01282"/>
    </source>
</evidence>
<comment type="caution">
    <text evidence="5">The sequence shown here is derived from an EMBL/GenBank/DDBJ whole genome shotgun (WGS) entry which is preliminary data.</text>
</comment>
<reference evidence="5" key="1">
    <citation type="submission" date="2022-11" db="EMBL/GenBank/DDBJ databases">
        <title>Parathalassolutuus dongxingensis gen. nov., sp. nov., a novel member of family Oceanospirillaceae isolated from a coastal shrimp pond in Guangxi, China.</title>
        <authorList>
            <person name="Chen H."/>
        </authorList>
    </citation>
    <scope>NUCLEOTIDE SEQUENCE</scope>
    <source>
        <strain evidence="5">G-43</strain>
    </source>
</reference>
<dbReference type="PANTHER" id="PTHR30041">
    <property type="entry name" value="ARSENATE REDUCTASE"/>
    <property type="match status" value="1"/>
</dbReference>
<organism evidence="5 6">
    <name type="scientific">Parathalassolituus penaei</name>
    <dbReference type="NCBI Taxonomy" id="2997323"/>
    <lineage>
        <taxon>Bacteria</taxon>
        <taxon>Pseudomonadati</taxon>
        <taxon>Pseudomonadota</taxon>
        <taxon>Gammaproteobacteria</taxon>
        <taxon>Oceanospirillales</taxon>
        <taxon>Oceanospirillaceae</taxon>
        <taxon>Parathalassolituus</taxon>
    </lineage>
</organism>
<comment type="catalytic activity">
    <reaction evidence="4">
        <text>[glutaredoxin]-dithiol + arsenate + glutathione + H(+) = glutathionyl-S-S-[glutaredoxin] + arsenite + H2O</text>
        <dbReference type="Rhea" id="RHEA:22016"/>
        <dbReference type="Rhea" id="RHEA-COMP:10729"/>
        <dbReference type="Rhea" id="RHEA-COMP:17668"/>
        <dbReference type="ChEBI" id="CHEBI:15377"/>
        <dbReference type="ChEBI" id="CHEBI:15378"/>
        <dbReference type="ChEBI" id="CHEBI:29242"/>
        <dbReference type="ChEBI" id="CHEBI:29950"/>
        <dbReference type="ChEBI" id="CHEBI:48597"/>
        <dbReference type="ChEBI" id="CHEBI:57925"/>
        <dbReference type="ChEBI" id="CHEBI:146199"/>
        <dbReference type="EC" id="1.20.4.1"/>
    </reaction>
</comment>
<keyword evidence="2 4" id="KW-0560">Oxidoreductase</keyword>
<dbReference type="RefSeq" id="WP_283174067.1">
    <property type="nucleotide sequence ID" value="NZ_JAPNOA010000029.1"/>
</dbReference>
<protein>
    <recommendedName>
        <fullName evidence="4">Arsenate reductase</fullName>
        <ecNumber evidence="4">1.20.4.1</ecNumber>
    </recommendedName>
</protein>
<dbReference type="GO" id="GO:0008794">
    <property type="term" value="F:arsenate reductase (glutaredoxin) activity"/>
    <property type="evidence" value="ECO:0007669"/>
    <property type="project" value="UniProtKB-UniRule"/>
</dbReference>
<sequence>MSEITIYHNPRCSKSRETLALLQEQGITPQVVEYLKDTPDAATLSALIDQLGLQSPRQLMRTKEDEYKALNLDDTSLSDEQLIAAMVATPKLIERPIVVCNGQARIGRPPQLVLEILG</sequence>
<dbReference type="PANTHER" id="PTHR30041:SF4">
    <property type="entry name" value="ARSENATE REDUCTASE"/>
    <property type="match status" value="1"/>
</dbReference>
<dbReference type="InterPro" id="IPR006659">
    <property type="entry name" value="Arsenate_reductase"/>
</dbReference>
<dbReference type="InterPro" id="IPR036249">
    <property type="entry name" value="Thioredoxin-like_sf"/>
</dbReference>
<dbReference type="AlphaFoldDB" id="A0A9X3ISH5"/>
<dbReference type="EC" id="1.20.4.1" evidence="4"/>
<evidence type="ECO:0000313" key="6">
    <source>
        <dbReference type="Proteomes" id="UP001150830"/>
    </source>
</evidence>
<accession>A0A9X3ISH5</accession>
<dbReference type="CDD" id="cd03034">
    <property type="entry name" value="ArsC_ArsC"/>
    <property type="match status" value="1"/>
</dbReference>
<dbReference type="EMBL" id="JAPNOA010000029">
    <property type="protein sequence ID" value="MCY0965856.1"/>
    <property type="molecule type" value="Genomic_DNA"/>
</dbReference>
<dbReference type="SUPFAM" id="SSF52833">
    <property type="entry name" value="Thioredoxin-like"/>
    <property type="match status" value="1"/>
</dbReference>
<evidence type="ECO:0000313" key="5">
    <source>
        <dbReference type="EMBL" id="MCY0965856.1"/>
    </source>
</evidence>
<dbReference type="Proteomes" id="UP001150830">
    <property type="component" value="Unassembled WGS sequence"/>
</dbReference>
<dbReference type="NCBIfam" id="TIGR00014">
    <property type="entry name" value="arsC"/>
    <property type="match status" value="1"/>
</dbReference>
<name>A0A9X3ISH5_9GAMM</name>
<dbReference type="Gene3D" id="3.40.30.10">
    <property type="entry name" value="Glutaredoxin"/>
    <property type="match status" value="1"/>
</dbReference>
<proteinExistence type="inferred from homology"/>
<dbReference type="Pfam" id="PF03960">
    <property type="entry name" value="ArsC"/>
    <property type="match status" value="1"/>
</dbReference>